<dbReference type="AlphaFoldDB" id="A0A1A9WD15"/>
<proteinExistence type="predicted"/>
<keyword evidence="3" id="KW-1185">Reference proteome</keyword>
<feature type="region of interest" description="Disordered" evidence="1">
    <location>
        <begin position="89"/>
        <end position="111"/>
    </location>
</feature>
<reference evidence="2" key="2">
    <citation type="submission" date="2020-05" db="UniProtKB">
        <authorList>
            <consortium name="EnsemblMetazoa"/>
        </authorList>
    </citation>
    <scope>IDENTIFICATION</scope>
    <source>
        <strain evidence="2">IAEA</strain>
    </source>
</reference>
<feature type="region of interest" description="Disordered" evidence="1">
    <location>
        <begin position="203"/>
        <end position="256"/>
    </location>
</feature>
<dbReference type="EnsemblMetazoa" id="GBRI015089-RA">
    <property type="protein sequence ID" value="GBRI015089-PA"/>
    <property type="gene ID" value="GBRI015089"/>
</dbReference>
<evidence type="ECO:0000313" key="3">
    <source>
        <dbReference type="Proteomes" id="UP000091820"/>
    </source>
</evidence>
<feature type="compositionally biased region" description="Basic residues" evidence="1">
    <location>
        <begin position="228"/>
        <end position="256"/>
    </location>
</feature>
<protein>
    <submittedName>
        <fullName evidence="2">Uncharacterized protein</fullName>
    </submittedName>
</protein>
<sequence>MKRSERSVIKIKYAFFILTIACVFNRTSIFTESRWAFLQQKNDKRGIDDSTDFSTLEQRMRQNYYNGLVRIKGKLYTLQHALLNDDAKLDDDSNLESSSETNTFLTDEKENNFDEYENVNPDPKTEEESKLRTAIYESSTTKATEETSALFTEASSTKEREEIDRAIANLLDIVTFKVYTNHGGDQVEGEQYNMERTNVIEEQKGGEKMKAKKSVIHKSTRKAEKKSSLSRHRKKANHMKSYAKKHTHAYAHQRKV</sequence>
<reference evidence="3" key="1">
    <citation type="submission" date="2014-03" db="EMBL/GenBank/DDBJ databases">
        <authorList>
            <person name="Aksoy S."/>
            <person name="Warren W."/>
            <person name="Wilson R.K."/>
        </authorList>
    </citation>
    <scope>NUCLEOTIDE SEQUENCE [LARGE SCALE GENOMIC DNA]</scope>
    <source>
        <strain evidence="3">IAEA</strain>
    </source>
</reference>
<name>A0A1A9WD15_9MUSC</name>
<accession>A0A1A9WD15</accession>
<dbReference type="VEuPathDB" id="VectorBase:GBRI015089"/>
<dbReference type="Proteomes" id="UP000091820">
    <property type="component" value="Unassembled WGS sequence"/>
</dbReference>
<organism evidence="2 3">
    <name type="scientific">Glossina brevipalpis</name>
    <dbReference type="NCBI Taxonomy" id="37001"/>
    <lineage>
        <taxon>Eukaryota</taxon>
        <taxon>Metazoa</taxon>
        <taxon>Ecdysozoa</taxon>
        <taxon>Arthropoda</taxon>
        <taxon>Hexapoda</taxon>
        <taxon>Insecta</taxon>
        <taxon>Pterygota</taxon>
        <taxon>Neoptera</taxon>
        <taxon>Endopterygota</taxon>
        <taxon>Diptera</taxon>
        <taxon>Brachycera</taxon>
        <taxon>Muscomorpha</taxon>
        <taxon>Hippoboscoidea</taxon>
        <taxon>Glossinidae</taxon>
        <taxon>Glossina</taxon>
    </lineage>
</organism>
<evidence type="ECO:0000313" key="2">
    <source>
        <dbReference type="EnsemblMetazoa" id="GBRI015089-PA"/>
    </source>
</evidence>
<evidence type="ECO:0000256" key="1">
    <source>
        <dbReference type="SAM" id="MobiDB-lite"/>
    </source>
</evidence>
<feature type="compositionally biased region" description="Basic residues" evidence="1">
    <location>
        <begin position="210"/>
        <end position="220"/>
    </location>
</feature>